<sequence>MIAHRNLYLIVTTVIAATMTIVVSSSFRTNRFPIKVSSDTIYPMIKGNFVKRLTVGKGCDQFNGFYRRLGITIANYYTIKDSLTIDLNKDGIKDELLILSPTSLDDTKSDCTFKIDKEPHRLLVEVINIKGTSKVREVYPNVVSNIGGVLSHYDGIFKTMKGFKIVHEAGERYSWHYTTEFEFLKGETVLTKIQKTCSFNGKHKTVEYKYPYKAIKSINIPDTLNKQCNCDTYWSKLDK</sequence>
<keyword evidence="1" id="KW-0472">Membrane</keyword>
<reference evidence="2 3" key="1">
    <citation type="submission" date="2020-05" db="EMBL/GenBank/DDBJ databases">
        <title>Mucilaginibacter mali sp. nov.</title>
        <authorList>
            <person name="Kim H.S."/>
            <person name="Lee K.C."/>
            <person name="Suh M.K."/>
            <person name="Kim J.-S."/>
            <person name="Han K.-I."/>
            <person name="Eom M.K."/>
            <person name="Shin Y.K."/>
            <person name="Lee J.-S."/>
        </authorList>
    </citation>
    <scope>NUCLEOTIDE SEQUENCE [LARGE SCALE GENOMIC DNA]</scope>
    <source>
        <strain evidence="2 3">G2-14</strain>
    </source>
</reference>
<gene>
    <name evidence="2" type="ORF">HQ865_15335</name>
</gene>
<dbReference type="KEGG" id="mmab:HQ865_15335"/>
<accession>A0A7D4QUD5</accession>
<evidence type="ECO:0000256" key="1">
    <source>
        <dbReference type="SAM" id="Phobius"/>
    </source>
</evidence>
<proteinExistence type="predicted"/>
<protein>
    <submittedName>
        <fullName evidence="2">Uncharacterized protein</fullName>
    </submittedName>
</protein>
<organism evidence="2 3">
    <name type="scientific">Mucilaginibacter mali</name>
    <dbReference type="NCBI Taxonomy" id="2740462"/>
    <lineage>
        <taxon>Bacteria</taxon>
        <taxon>Pseudomonadati</taxon>
        <taxon>Bacteroidota</taxon>
        <taxon>Sphingobacteriia</taxon>
        <taxon>Sphingobacteriales</taxon>
        <taxon>Sphingobacteriaceae</taxon>
        <taxon>Mucilaginibacter</taxon>
    </lineage>
</organism>
<evidence type="ECO:0000313" key="3">
    <source>
        <dbReference type="Proteomes" id="UP000505355"/>
    </source>
</evidence>
<dbReference type="EMBL" id="CP054139">
    <property type="protein sequence ID" value="QKJ31069.1"/>
    <property type="molecule type" value="Genomic_DNA"/>
</dbReference>
<name>A0A7D4QUD5_9SPHI</name>
<evidence type="ECO:0000313" key="2">
    <source>
        <dbReference type="EMBL" id="QKJ31069.1"/>
    </source>
</evidence>
<dbReference type="RefSeq" id="WP_173415736.1">
    <property type="nucleotide sequence ID" value="NZ_CP054139.1"/>
</dbReference>
<dbReference type="AlphaFoldDB" id="A0A7D4QUD5"/>
<keyword evidence="3" id="KW-1185">Reference proteome</keyword>
<dbReference type="Proteomes" id="UP000505355">
    <property type="component" value="Chromosome"/>
</dbReference>
<keyword evidence="1" id="KW-0812">Transmembrane</keyword>
<feature type="transmembrane region" description="Helical" evidence="1">
    <location>
        <begin position="7"/>
        <end position="27"/>
    </location>
</feature>
<keyword evidence="1" id="KW-1133">Transmembrane helix</keyword>